<feature type="transmembrane region" description="Helical" evidence="1">
    <location>
        <begin position="7"/>
        <end position="25"/>
    </location>
</feature>
<dbReference type="EMBL" id="NJGE01000008">
    <property type="protein sequence ID" value="PIT69096.1"/>
    <property type="molecule type" value="Genomic_DNA"/>
</dbReference>
<evidence type="ECO:0000313" key="2">
    <source>
        <dbReference type="EMBL" id="PIT69096.1"/>
    </source>
</evidence>
<evidence type="ECO:0000313" key="3">
    <source>
        <dbReference type="Proteomes" id="UP000229839"/>
    </source>
</evidence>
<protein>
    <submittedName>
        <fullName evidence="2">Uncharacterized protein</fullName>
    </submittedName>
</protein>
<comment type="caution">
    <text evidence="2">The sequence shown here is derived from an EMBL/GenBank/DDBJ whole genome shotgun (WGS) entry which is preliminary data.</text>
</comment>
<name>A0A2M6USF2_9HYPH</name>
<organism evidence="2 3">
    <name type="scientific">Bartonella tribocorum</name>
    <dbReference type="NCBI Taxonomy" id="85701"/>
    <lineage>
        <taxon>Bacteria</taxon>
        <taxon>Pseudomonadati</taxon>
        <taxon>Pseudomonadota</taxon>
        <taxon>Alphaproteobacteria</taxon>
        <taxon>Hyphomicrobiales</taxon>
        <taxon>Bartonellaceae</taxon>
        <taxon>Bartonella</taxon>
    </lineage>
</organism>
<keyword evidence="1" id="KW-0472">Membrane</keyword>
<keyword evidence="1" id="KW-0812">Transmembrane</keyword>
<sequence>MDIHYEIVRLFFMLIIITPIIAIPFKIFSGVGWKLSIIMALSSVIMFFISDFLRRYFGLY</sequence>
<dbReference type="Proteomes" id="UP000229839">
    <property type="component" value="Unassembled WGS sequence"/>
</dbReference>
<accession>A0A2M6USF2</accession>
<keyword evidence="1" id="KW-1133">Transmembrane helix</keyword>
<dbReference type="AlphaFoldDB" id="A0A2M6USF2"/>
<evidence type="ECO:0000256" key="1">
    <source>
        <dbReference type="SAM" id="Phobius"/>
    </source>
</evidence>
<reference evidence="2 3" key="1">
    <citation type="submission" date="2017-06" db="EMBL/GenBank/DDBJ databases">
        <title>Draft genome of Bartonella tribocorum strain L103, isolated from a rodent in Laos.</title>
        <authorList>
            <person name="Hadjadj L."/>
            <person name="Jiyipong T."/>
            <person name="Morand S."/>
            <person name="Diene S.M."/>
            <person name="Rolain J.-M."/>
        </authorList>
    </citation>
    <scope>NUCLEOTIDE SEQUENCE [LARGE SCALE GENOMIC DNA]</scope>
    <source>
        <strain evidence="2 3">L103</strain>
    </source>
</reference>
<proteinExistence type="predicted"/>
<feature type="transmembrane region" description="Helical" evidence="1">
    <location>
        <begin position="31"/>
        <end position="53"/>
    </location>
</feature>
<gene>
    <name evidence="2" type="ORF">CER18_04610</name>
</gene>